<dbReference type="Proteomes" id="UP000428260">
    <property type="component" value="Chromosome"/>
</dbReference>
<proteinExistence type="predicted"/>
<dbReference type="EMBL" id="CP046401">
    <property type="protein sequence ID" value="QGY43328.1"/>
    <property type="molecule type" value="Genomic_DNA"/>
</dbReference>
<dbReference type="RefSeq" id="WP_158864347.1">
    <property type="nucleotide sequence ID" value="NZ_CP046401.1"/>
</dbReference>
<name>A0A6I6JQK3_9BACT</name>
<keyword evidence="2" id="KW-1185">Reference proteome</keyword>
<evidence type="ECO:0000313" key="2">
    <source>
        <dbReference type="Proteomes" id="UP000428260"/>
    </source>
</evidence>
<gene>
    <name evidence="1" type="ORF">GM418_06540</name>
</gene>
<protein>
    <submittedName>
        <fullName evidence="1">DUF2255 family protein</fullName>
    </submittedName>
</protein>
<organism evidence="1 2">
    <name type="scientific">Maribellus comscasis</name>
    <dbReference type="NCBI Taxonomy" id="2681766"/>
    <lineage>
        <taxon>Bacteria</taxon>
        <taxon>Pseudomonadati</taxon>
        <taxon>Bacteroidota</taxon>
        <taxon>Bacteroidia</taxon>
        <taxon>Marinilabiliales</taxon>
        <taxon>Prolixibacteraceae</taxon>
        <taxon>Maribellus</taxon>
    </lineage>
</organism>
<reference evidence="1 2" key="1">
    <citation type="submission" date="2019-11" db="EMBL/GenBank/DDBJ databases">
        <authorList>
            <person name="Zheng R.K."/>
            <person name="Sun C.M."/>
        </authorList>
    </citation>
    <scope>NUCLEOTIDE SEQUENCE [LARGE SCALE GENOMIC DNA]</scope>
    <source>
        <strain evidence="1 2">WC007</strain>
    </source>
</reference>
<dbReference type="InterPro" id="IPR016888">
    <property type="entry name" value="UCP028498"/>
</dbReference>
<accession>A0A6I6JQK3</accession>
<dbReference type="Pfam" id="PF10012">
    <property type="entry name" value="DUF2255"/>
    <property type="match status" value="1"/>
</dbReference>
<dbReference type="KEGG" id="mcos:GM418_06540"/>
<dbReference type="AlphaFoldDB" id="A0A6I6JQK3"/>
<sequence>MRFPQDFYQHLEKHTLTGVKGGTERETFLYIWLVAVDGRIFARSWNKSKRSWFTAFQKTGTGEIKYGEKIIRVSGEQIFADDDLTRQINKAYLQRYSQPENIRYAEGITQPEYENYTMEFFFEKEIQS</sequence>
<evidence type="ECO:0000313" key="1">
    <source>
        <dbReference type="EMBL" id="QGY43328.1"/>
    </source>
</evidence>